<reference evidence="2" key="1">
    <citation type="journal article" date="2023" name="Nat. Commun.">
        <title>Diploid and tetraploid genomes of Acorus and the evolution of monocots.</title>
        <authorList>
            <person name="Ma L."/>
            <person name="Liu K.W."/>
            <person name="Li Z."/>
            <person name="Hsiao Y.Y."/>
            <person name="Qi Y."/>
            <person name="Fu T."/>
            <person name="Tang G.D."/>
            <person name="Zhang D."/>
            <person name="Sun W.H."/>
            <person name="Liu D.K."/>
            <person name="Li Y."/>
            <person name="Chen G.Z."/>
            <person name="Liu X.D."/>
            <person name="Liao X.Y."/>
            <person name="Jiang Y.T."/>
            <person name="Yu X."/>
            <person name="Hao Y."/>
            <person name="Huang J."/>
            <person name="Zhao X.W."/>
            <person name="Ke S."/>
            <person name="Chen Y.Y."/>
            <person name="Wu W.L."/>
            <person name="Hsu J.L."/>
            <person name="Lin Y.F."/>
            <person name="Huang M.D."/>
            <person name="Li C.Y."/>
            <person name="Huang L."/>
            <person name="Wang Z.W."/>
            <person name="Zhao X."/>
            <person name="Zhong W.Y."/>
            <person name="Peng D.H."/>
            <person name="Ahmad S."/>
            <person name="Lan S."/>
            <person name="Zhang J.S."/>
            <person name="Tsai W.C."/>
            <person name="Van de Peer Y."/>
            <person name="Liu Z.J."/>
        </authorList>
    </citation>
    <scope>NUCLEOTIDE SEQUENCE</scope>
    <source>
        <strain evidence="2">CP</strain>
    </source>
</reference>
<comment type="caution">
    <text evidence="2">The sequence shown here is derived from an EMBL/GenBank/DDBJ whole genome shotgun (WGS) entry which is preliminary data.</text>
</comment>
<accession>A0AAV9EDY4</accession>
<evidence type="ECO:0000256" key="1">
    <source>
        <dbReference type="SAM" id="MobiDB-lite"/>
    </source>
</evidence>
<evidence type="ECO:0000313" key="3">
    <source>
        <dbReference type="Proteomes" id="UP001180020"/>
    </source>
</evidence>
<feature type="region of interest" description="Disordered" evidence="1">
    <location>
        <begin position="1"/>
        <end position="34"/>
    </location>
</feature>
<dbReference type="PANTHER" id="PTHR35295:SF1">
    <property type="entry name" value="DNA LIGASE-LIKE PROTEIN"/>
    <property type="match status" value="1"/>
</dbReference>
<proteinExistence type="predicted"/>
<dbReference type="EMBL" id="JAUJYO010000008">
    <property type="protein sequence ID" value="KAK1310252.1"/>
    <property type="molecule type" value="Genomic_DNA"/>
</dbReference>
<keyword evidence="3" id="KW-1185">Reference proteome</keyword>
<dbReference type="AlphaFoldDB" id="A0AAV9EDY4"/>
<feature type="compositionally biased region" description="Basic and acidic residues" evidence="1">
    <location>
        <begin position="13"/>
        <end position="27"/>
    </location>
</feature>
<dbReference type="Proteomes" id="UP001180020">
    <property type="component" value="Unassembled WGS sequence"/>
</dbReference>
<sequence>MSTSKPTNKRRGRVSEIVKPEKKKNDREDDDVDSDLPCEVKDIIAALQQIREKAQKDGQRKCEERIGRQNLLKTLSKSSKEFESSLKNESVKYQIAYEKFSKEKAAHLQTIKGKKEKTTLAELEKVCADKIAAAADSLKRKKQDDKSFSLLRKSLGSFLDNASDDDFMPDE</sequence>
<name>A0AAV9EDY4_ACOCL</name>
<evidence type="ECO:0000313" key="2">
    <source>
        <dbReference type="EMBL" id="KAK1310252.1"/>
    </source>
</evidence>
<protein>
    <submittedName>
        <fullName evidence="2">Uncharacterized protein</fullName>
    </submittedName>
</protein>
<organism evidence="2 3">
    <name type="scientific">Acorus calamus</name>
    <name type="common">Sweet flag</name>
    <dbReference type="NCBI Taxonomy" id="4465"/>
    <lineage>
        <taxon>Eukaryota</taxon>
        <taxon>Viridiplantae</taxon>
        <taxon>Streptophyta</taxon>
        <taxon>Embryophyta</taxon>
        <taxon>Tracheophyta</taxon>
        <taxon>Spermatophyta</taxon>
        <taxon>Magnoliopsida</taxon>
        <taxon>Liliopsida</taxon>
        <taxon>Acoraceae</taxon>
        <taxon>Acorus</taxon>
    </lineage>
</organism>
<reference evidence="2" key="2">
    <citation type="submission" date="2023-06" db="EMBL/GenBank/DDBJ databases">
        <authorList>
            <person name="Ma L."/>
            <person name="Liu K.-W."/>
            <person name="Li Z."/>
            <person name="Hsiao Y.-Y."/>
            <person name="Qi Y."/>
            <person name="Fu T."/>
            <person name="Tang G."/>
            <person name="Zhang D."/>
            <person name="Sun W.-H."/>
            <person name="Liu D.-K."/>
            <person name="Li Y."/>
            <person name="Chen G.-Z."/>
            <person name="Liu X.-D."/>
            <person name="Liao X.-Y."/>
            <person name="Jiang Y.-T."/>
            <person name="Yu X."/>
            <person name="Hao Y."/>
            <person name="Huang J."/>
            <person name="Zhao X.-W."/>
            <person name="Ke S."/>
            <person name="Chen Y.-Y."/>
            <person name="Wu W.-L."/>
            <person name="Hsu J.-L."/>
            <person name="Lin Y.-F."/>
            <person name="Huang M.-D."/>
            <person name="Li C.-Y."/>
            <person name="Huang L."/>
            <person name="Wang Z.-W."/>
            <person name="Zhao X."/>
            <person name="Zhong W.-Y."/>
            <person name="Peng D.-H."/>
            <person name="Ahmad S."/>
            <person name="Lan S."/>
            <person name="Zhang J.-S."/>
            <person name="Tsai W.-C."/>
            <person name="Van De Peer Y."/>
            <person name="Liu Z.-J."/>
        </authorList>
    </citation>
    <scope>NUCLEOTIDE SEQUENCE</scope>
    <source>
        <strain evidence="2">CP</strain>
        <tissue evidence="2">Leaves</tissue>
    </source>
</reference>
<gene>
    <name evidence="2" type="ORF">QJS10_CPA08g00679</name>
</gene>
<dbReference type="PANTHER" id="PTHR35295">
    <property type="entry name" value="DNA LIGASE-LIKE PROTEIN"/>
    <property type="match status" value="1"/>
</dbReference>